<comment type="similarity">
    <text evidence="2">Belongs to the TonB family.</text>
</comment>
<keyword evidence="8 11" id="KW-1133">Transmembrane helix</keyword>
<feature type="compositionally biased region" description="Pro residues" evidence="10">
    <location>
        <begin position="81"/>
        <end position="91"/>
    </location>
</feature>
<feature type="domain" description="TonB C-terminal" evidence="12">
    <location>
        <begin position="186"/>
        <end position="276"/>
    </location>
</feature>
<dbReference type="SUPFAM" id="SSF74653">
    <property type="entry name" value="TolA/TonB C-terminal domain"/>
    <property type="match status" value="1"/>
</dbReference>
<keyword evidence="7" id="KW-0653">Protein transport</keyword>
<evidence type="ECO:0000256" key="8">
    <source>
        <dbReference type="ARBA" id="ARBA00022989"/>
    </source>
</evidence>
<feature type="transmembrane region" description="Helical" evidence="11">
    <location>
        <begin position="6"/>
        <end position="24"/>
    </location>
</feature>
<organism evidence="13 14">
    <name type="scientific">Vibrio gallaecicus</name>
    <dbReference type="NCBI Taxonomy" id="552386"/>
    <lineage>
        <taxon>Bacteria</taxon>
        <taxon>Pseudomonadati</taxon>
        <taxon>Pseudomonadota</taxon>
        <taxon>Gammaproteobacteria</taxon>
        <taxon>Vibrionales</taxon>
        <taxon>Vibrionaceae</taxon>
        <taxon>Vibrio</taxon>
    </lineage>
</organism>
<dbReference type="EMBL" id="JBFRUW010000058">
    <property type="protein sequence ID" value="MFA0569658.1"/>
    <property type="molecule type" value="Genomic_DNA"/>
</dbReference>
<evidence type="ECO:0000259" key="12">
    <source>
        <dbReference type="PROSITE" id="PS52015"/>
    </source>
</evidence>
<evidence type="ECO:0000256" key="3">
    <source>
        <dbReference type="ARBA" id="ARBA00022448"/>
    </source>
</evidence>
<keyword evidence="5" id="KW-0997">Cell inner membrane</keyword>
<evidence type="ECO:0000256" key="6">
    <source>
        <dbReference type="ARBA" id="ARBA00022692"/>
    </source>
</evidence>
<evidence type="ECO:0000256" key="9">
    <source>
        <dbReference type="ARBA" id="ARBA00023136"/>
    </source>
</evidence>
<dbReference type="Pfam" id="PF03544">
    <property type="entry name" value="TonB_C"/>
    <property type="match status" value="1"/>
</dbReference>
<reference evidence="13 14" key="1">
    <citation type="journal article" date="2024" name="ISME J.">
        <title>Tailless and filamentous prophages are predominant in marine Vibrio.</title>
        <authorList>
            <person name="Steensen K."/>
            <person name="Seneca J."/>
            <person name="Bartlau N."/>
            <person name="Yu X.A."/>
            <person name="Hussain F.A."/>
            <person name="Polz M.F."/>
        </authorList>
    </citation>
    <scope>NUCLEOTIDE SEQUENCE [LARGE SCALE GENOMIC DNA]</scope>
    <source>
        <strain evidence="13 14">10N.222.51.A1</strain>
    </source>
</reference>
<dbReference type="Proteomes" id="UP001570417">
    <property type="component" value="Unassembled WGS sequence"/>
</dbReference>
<dbReference type="PROSITE" id="PS52015">
    <property type="entry name" value="TONB_CTD"/>
    <property type="match status" value="1"/>
</dbReference>
<comment type="caution">
    <text evidence="13">The sequence shown here is derived from an EMBL/GenBank/DDBJ whole genome shotgun (WGS) entry which is preliminary data.</text>
</comment>
<evidence type="ECO:0000256" key="11">
    <source>
        <dbReference type="SAM" id="Phobius"/>
    </source>
</evidence>
<dbReference type="RefSeq" id="WP_273294026.1">
    <property type="nucleotide sequence ID" value="NZ_JBFRUW010000058.1"/>
</dbReference>
<keyword evidence="3" id="KW-0813">Transport</keyword>
<evidence type="ECO:0000256" key="10">
    <source>
        <dbReference type="SAM" id="MobiDB-lite"/>
    </source>
</evidence>
<evidence type="ECO:0000256" key="4">
    <source>
        <dbReference type="ARBA" id="ARBA00022475"/>
    </source>
</evidence>
<evidence type="ECO:0000256" key="1">
    <source>
        <dbReference type="ARBA" id="ARBA00004383"/>
    </source>
</evidence>
<dbReference type="Gene3D" id="3.30.1150.10">
    <property type="match status" value="1"/>
</dbReference>
<gene>
    <name evidence="13" type="ORF">AB4566_15415</name>
</gene>
<dbReference type="InterPro" id="IPR006260">
    <property type="entry name" value="TonB/TolA_C"/>
</dbReference>
<dbReference type="PANTHER" id="PTHR33446:SF2">
    <property type="entry name" value="PROTEIN TONB"/>
    <property type="match status" value="1"/>
</dbReference>
<dbReference type="InterPro" id="IPR051045">
    <property type="entry name" value="TonB-dependent_transducer"/>
</dbReference>
<comment type="subcellular location">
    <subcellularLocation>
        <location evidence="1">Cell inner membrane</location>
        <topology evidence="1">Single-pass membrane protein</topology>
        <orientation evidence="1">Periplasmic side</orientation>
    </subcellularLocation>
</comment>
<evidence type="ECO:0000256" key="7">
    <source>
        <dbReference type="ARBA" id="ARBA00022927"/>
    </source>
</evidence>
<name>A0ABV4NEC5_9VIBR</name>
<keyword evidence="14" id="KW-1185">Reference proteome</keyword>
<evidence type="ECO:0000256" key="5">
    <source>
        <dbReference type="ARBA" id="ARBA00022519"/>
    </source>
</evidence>
<dbReference type="InterPro" id="IPR037682">
    <property type="entry name" value="TonB_C"/>
</dbReference>
<evidence type="ECO:0000313" key="13">
    <source>
        <dbReference type="EMBL" id="MFA0569658.1"/>
    </source>
</evidence>
<evidence type="ECO:0000256" key="2">
    <source>
        <dbReference type="ARBA" id="ARBA00006555"/>
    </source>
</evidence>
<proteinExistence type="inferred from homology"/>
<keyword evidence="9 11" id="KW-0472">Membrane</keyword>
<evidence type="ECO:0000313" key="14">
    <source>
        <dbReference type="Proteomes" id="UP001570417"/>
    </source>
</evidence>
<dbReference type="PANTHER" id="PTHR33446">
    <property type="entry name" value="PROTEIN TONB-RELATED"/>
    <property type="match status" value="1"/>
</dbReference>
<sequence length="276" mass="30411">MNIPRYVIAGSASLAIHVAILFVAQESKLFAMPAGTNSTTVSINFVPSTSAKPSPQAEPISDPVSETAETQPEPTPEFSEPTPPEPQPPKVVKPEPVAQKKIDKTSPRKEVVKKKPKPESKQPKKTQPVAKKTTQKPVTEKKITQKKKIEKKVEKKETEKTVSDTPQQEAKEVIANRGVSTQEPTLIKKPAFSSRPTPPKYPRKARRRGVQGVATYEIWIDADGKQIKQALVSSSGALMLDKAALDAVKQWKFSPHTVNGRAIAHRVQIPVRFRLD</sequence>
<keyword evidence="6 11" id="KW-0812">Transmembrane</keyword>
<dbReference type="NCBIfam" id="TIGR01352">
    <property type="entry name" value="tonB_Cterm"/>
    <property type="match status" value="1"/>
</dbReference>
<feature type="compositionally biased region" description="Basic and acidic residues" evidence="10">
    <location>
        <begin position="98"/>
        <end position="110"/>
    </location>
</feature>
<feature type="region of interest" description="Disordered" evidence="10">
    <location>
        <begin position="47"/>
        <end position="208"/>
    </location>
</feature>
<feature type="compositionally biased region" description="Basic and acidic residues" evidence="10">
    <location>
        <begin position="151"/>
        <end position="162"/>
    </location>
</feature>
<feature type="compositionally biased region" description="Low complexity" evidence="10">
    <location>
        <begin position="66"/>
        <end position="80"/>
    </location>
</feature>
<accession>A0ABV4NEC5</accession>
<protein>
    <submittedName>
        <fullName evidence="13">Energy transducer TonB</fullName>
    </submittedName>
</protein>
<keyword evidence="4" id="KW-1003">Cell membrane</keyword>